<protein>
    <submittedName>
        <fullName evidence="1">Uncharacterized protein</fullName>
    </submittedName>
</protein>
<accession>X1ILE2</accession>
<sequence length="78" mass="8814">RHPRELIELGAEELFDEAGVTVVEWADRFPEGTVPVTLEVRLSHVSAADRDIVLRGRSRRGEELSDALRRALAARTRH</sequence>
<feature type="non-terminal residue" evidence="1">
    <location>
        <position position="1"/>
    </location>
</feature>
<comment type="caution">
    <text evidence="1">The sequence shown here is derived from an EMBL/GenBank/DDBJ whole genome shotgun (WGS) entry which is preliminary data.</text>
</comment>
<dbReference type="AlphaFoldDB" id="X1ILE2"/>
<reference evidence="1" key="1">
    <citation type="journal article" date="2014" name="Front. Microbiol.">
        <title>High frequency of phylogenetically diverse reductive dehalogenase-homologous genes in deep subseafloor sedimentary metagenomes.</title>
        <authorList>
            <person name="Kawai M."/>
            <person name="Futagami T."/>
            <person name="Toyoda A."/>
            <person name="Takaki Y."/>
            <person name="Nishi S."/>
            <person name="Hori S."/>
            <person name="Arai W."/>
            <person name="Tsubouchi T."/>
            <person name="Morono Y."/>
            <person name="Uchiyama I."/>
            <person name="Ito T."/>
            <person name="Fujiyama A."/>
            <person name="Inagaki F."/>
            <person name="Takami H."/>
        </authorList>
    </citation>
    <scope>NUCLEOTIDE SEQUENCE</scope>
    <source>
        <strain evidence="1">Expedition CK06-06</strain>
    </source>
</reference>
<dbReference type="Gene3D" id="3.40.50.300">
    <property type="entry name" value="P-loop containing nucleotide triphosphate hydrolases"/>
    <property type="match status" value="1"/>
</dbReference>
<evidence type="ECO:0000313" key="1">
    <source>
        <dbReference type="EMBL" id="GAH70060.1"/>
    </source>
</evidence>
<dbReference type="EMBL" id="BARU01028391">
    <property type="protein sequence ID" value="GAH70060.1"/>
    <property type="molecule type" value="Genomic_DNA"/>
</dbReference>
<proteinExistence type="predicted"/>
<organism evidence="1">
    <name type="scientific">marine sediment metagenome</name>
    <dbReference type="NCBI Taxonomy" id="412755"/>
    <lineage>
        <taxon>unclassified sequences</taxon>
        <taxon>metagenomes</taxon>
        <taxon>ecological metagenomes</taxon>
    </lineage>
</organism>
<gene>
    <name evidence="1" type="ORF">S03H2_45319</name>
</gene>
<name>X1ILE2_9ZZZZ</name>
<dbReference type="InterPro" id="IPR027417">
    <property type="entry name" value="P-loop_NTPase"/>
</dbReference>